<dbReference type="NCBIfam" id="TIGR00945">
    <property type="entry name" value="tatC"/>
    <property type="match status" value="1"/>
</dbReference>
<evidence type="ECO:0000256" key="5">
    <source>
        <dbReference type="ARBA" id="ARBA00023010"/>
    </source>
</evidence>
<dbReference type="EMBL" id="JACHLY010000001">
    <property type="protein sequence ID" value="MBB5996400.1"/>
    <property type="molecule type" value="Genomic_DNA"/>
</dbReference>
<evidence type="ECO:0000256" key="8">
    <source>
        <dbReference type="SAM" id="MobiDB-lite"/>
    </source>
</evidence>
<keyword evidence="2 7" id="KW-0812">Transmembrane</keyword>
<sequence length="286" mass="31636">MQAGRARQRRSRDPEGRMPLMDHLRELRNRVLKAMVFIAAGAVVGYLVEDPVWAWLSEPYCSLPADVRGGGQECDLIFTGVFDPFFVAFRVWLIVGLAVSCPFWLYQLWAFVAPALNGREKRYTYVFVPLAAVLFVGGATLAYYITSLAMTVLFGFAFEGATAMITITNYLSYMMLMMLVFGLGFVTPLLVALLNLLGVLSHEALARSRRIILFGIFVLAAVATPAEPLSMLALALPLIALFEAAELFCFVNDRRRRARDGLAGLDDDEISPLDDAESVPGPDPKR</sequence>
<evidence type="ECO:0000313" key="9">
    <source>
        <dbReference type="EMBL" id="MBB5996400.1"/>
    </source>
</evidence>
<keyword evidence="6 7" id="KW-0472">Membrane</keyword>
<feature type="transmembrane region" description="Helical" evidence="7">
    <location>
        <begin position="125"/>
        <end position="158"/>
    </location>
</feature>
<dbReference type="PANTHER" id="PTHR30371">
    <property type="entry name" value="SEC-INDEPENDENT PROTEIN TRANSLOCASE PROTEIN TATC"/>
    <property type="match status" value="1"/>
</dbReference>
<feature type="transmembrane region" description="Helical" evidence="7">
    <location>
        <begin position="91"/>
        <end position="113"/>
    </location>
</feature>
<name>A0A841E764_9ACTN</name>
<comment type="function">
    <text evidence="7">Part of the twin-arginine translocation (Tat) system that transports large folded proteins containing a characteristic twin-arginine motif in their signal peptide across membranes. Together with TatB, TatC is part of a receptor directly interacting with Tat signal peptides.</text>
</comment>
<evidence type="ECO:0000256" key="1">
    <source>
        <dbReference type="ARBA" id="ARBA00004141"/>
    </source>
</evidence>
<organism evidence="9 10">
    <name type="scientific">Streptomonospora salina</name>
    <dbReference type="NCBI Taxonomy" id="104205"/>
    <lineage>
        <taxon>Bacteria</taxon>
        <taxon>Bacillati</taxon>
        <taxon>Actinomycetota</taxon>
        <taxon>Actinomycetes</taxon>
        <taxon>Streptosporangiales</taxon>
        <taxon>Nocardiopsidaceae</taxon>
        <taxon>Streptomonospora</taxon>
    </lineage>
</organism>
<dbReference type="GO" id="GO:0009977">
    <property type="term" value="F:proton motive force dependent protein transmembrane transporter activity"/>
    <property type="evidence" value="ECO:0007669"/>
    <property type="project" value="TreeGrafter"/>
</dbReference>
<keyword evidence="3 7" id="KW-0653">Protein transport</keyword>
<comment type="caution">
    <text evidence="7">Lacks conserved residue(s) required for the propagation of feature annotation.</text>
</comment>
<evidence type="ECO:0000256" key="3">
    <source>
        <dbReference type="ARBA" id="ARBA00022927"/>
    </source>
</evidence>
<dbReference type="Pfam" id="PF00902">
    <property type="entry name" value="TatC"/>
    <property type="match status" value="1"/>
</dbReference>
<dbReference type="AlphaFoldDB" id="A0A841E764"/>
<dbReference type="GO" id="GO:0033281">
    <property type="term" value="C:TAT protein transport complex"/>
    <property type="evidence" value="ECO:0007669"/>
    <property type="project" value="UniProtKB-UniRule"/>
</dbReference>
<gene>
    <name evidence="7" type="primary">tatC</name>
    <name evidence="9" type="ORF">HNR25_000151</name>
</gene>
<keyword evidence="7" id="KW-0813">Transport</keyword>
<evidence type="ECO:0000313" key="10">
    <source>
        <dbReference type="Proteomes" id="UP000578077"/>
    </source>
</evidence>
<evidence type="ECO:0000256" key="4">
    <source>
        <dbReference type="ARBA" id="ARBA00022989"/>
    </source>
</evidence>
<evidence type="ECO:0000256" key="6">
    <source>
        <dbReference type="ARBA" id="ARBA00023136"/>
    </source>
</evidence>
<dbReference type="Proteomes" id="UP000578077">
    <property type="component" value="Unassembled WGS sequence"/>
</dbReference>
<feature type="region of interest" description="Disordered" evidence="8">
    <location>
        <begin position="264"/>
        <end position="286"/>
    </location>
</feature>
<comment type="similarity">
    <text evidence="7">Belongs to the TatC family.</text>
</comment>
<dbReference type="PANTHER" id="PTHR30371:SF0">
    <property type="entry name" value="SEC-INDEPENDENT PROTEIN TRANSLOCASE PROTEIN TATC, CHLOROPLASTIC-RELATED"/>
    <property type="match status" value="1"/>
</dbReference>
<protein>
    <recommendedName>
        <fullName evidence="7">Sec-independent protein translocase protein TatC</fullName>
    </recommendedName>
</protein>
<reference evidence="9 10" key="1">
    <citation type="submission" date="2020-08" db="EMBL/GenBank/DDBJ databases">
        <title>Sequencing the genomes of 1000 actinobacteria strains.</title>
        <authorList>
            <person name="Klenk H.-P."/>
        </authorList>
    </citation>
    <scope>NUCLEOTIDE SEQUENCE [LARGE SCALE GENOMIC DNA]</scope>
    <source>
        <strain evidence="9 10">DSM 44593</strain>
    </source>
</reference>
<dbReference type="HAMAP" id="MF_00902">
    <property type="entry name" value="TatC"/>
    <property type="match status" value="1"/>
</dbReference>
<feature type="transmembrane region" description="Helical" evidence="7">
    <location>
        <begin position="170"/>
        <end position="198"/>
    </location>
</feature>
<comment type="subunit">
    <text evidence="7">The Tat system comprises two distinct complexes: a TatABC complex, containing multiple copies of TatA, TatB and TatC subunits, and a separate TatA complex, containing only TatA subunits. Substrates initially bind to the TatABC complex, which probably triggers association of the separate TatA complex to form the active translocon.</text>
</comment>
<accession>A0A841E764</accession>
<keyword evidence="4 7" id="KW-1133">Transmembrane helix</keyword>
<feature type="transmembrane region" description="Helical" evidence="7">
    <location>
        <begin position="31"/>
        <end position="48"/>
    </location>
</feature>
<feature type="compositionally biased region" description="Acidic residues" evidence="8">
    <location>
        <begin position="265"/>
        <end position="277"/>
    </location>
</feature>
<dbReference type="GO" id="GO:0043953">
    <property type="term" value="P:protein transport by the Tat complex"/>
    <property type="evidence" value="ECO:0007669"/>
    <property type="project" value="UniProtKB-UniRule"/>
</dbReference>
<comment type="subcellular location">
    <subcellularLocation>
        <location evidence="7">Cell membrane</location>
        <topology evidence="7">Multi-pass membrane protein</topology>
    </subcellularLocation>
    <subcellularLocation>
        <location evidence="1">Membrane</location>
        <topology evidence="1">Multi-pass membrane protein</topology>
    </subcellularLocation>
</comment>
<dbReference type="GO" id="GO:0065002">
    <property type="term" value="P:intracellular protein transmembrane transport"/>
    <property type="evidence" value="ECO:0007669"/>
    <property type="project" value="TreeGrafter"/>
</dbReference>
<feature type="transmembrane region" description="Helical" evidence="7">
    <location>
        <begin position="232"/>
        <end position="251"/>
    </location>
</feature>
<keyword evidence="7" id="KW-1003">Cell membrane</keyword>
<keyword evidence="10" id="KW-1185">Reference proteome</keyword>
<evidence type="ECO:0000256" key="7">
    <source>
        <dbReference type="HAMAP-Rule" id="MF_00902"/>
    </source>
</evidence>
<proteinExistence type="inferred from homology"/>
<evidence type="ECO:0000256" key="2">
    <source>
        <dbReference type="ARBA" id="ARBA00022692"/>
    </source>
</evidence>
<keyword evidence="5 7" id="KW-0811">Translocation</keyword>
<comment type="caution">
    <text evidence="9">The sequence shown here is derived from an EMBL/GenBank/DDBJ whole genome shotgun (WGS) entry which is preliminary data.</text>
</comment>
<dbReference type="PRINTS" id="PR01840">
    <property type="entry name" value="TATCFAMILY"/>
</dbReference>
<dbReference type="InterPro" id="IPR002033">
    <property type="entry name" value="TatC"/>
</dbReference>